<keyword evidence="3" id="KW-1185">Reference proteome</keyword>
<dbReference type="Proteomes" id="UP000221165">
    <property type="component" value="Unassembled WGS sequence"/>
</dbReference>
<dbReference type="VEuPathDB" id="ToxoDB:CSUI_009479"/>
<gene>
    <name evidence="2" type="ORF">CSUI_009479</name>
</gene>
<dbReference type="AlphaFoldDB" id="A0A2C6KJP3"/>
<evidence type="ECO:0000313" key="3">
    <source>
        <dbReference type="Proteomes" id="UP000221165"/>
    </source>
</evidence>
<keyword evidence="1" id="KW-0732">Signal</keyword>
<dbReference type="GeneID" id="94432806"/>
<evidence type="ECO:0000256" key="1">
    <source>
        <dbReference type="SAM" id="SignalP"/>
    </source>
</evidence>
<feature type="signal peptide" evidence="1">
    <location>
        <begin position="1"/>
        <end position="21"/>
    </location>
</feature>
<dbReference type="RefSeq" id="XP_067918430.1">
    <property type="nucleotide sequence ID" value="XM_068069595.1"/>
</dbReference>
<sequence>NNLPLTVVPACVLCLFGRTTSLIGDSSTAGPVSSCVLFV</sequence>
<organism evidence="2 3">
    <name type="scientific">Cystoisospora suis</name>
    <dbReference type="NCBI Taxonomy" id="483139"/>
    <lineage>
        <taxon>Eukaryota</taxon>
        <taxon>Sar</taxon>
        <taxon>Alveolata</taxon>
        <taxon>Apicomplexa</taxon>
        <taxon>Conoidasida</taxon>
        <taxon>Coccidia</taxon>
        <taxon>Eucoccidiorida</taxon>
        <taxon>Eimeriorina</taxon>
        <taxon>Sarcocystidae</taxon>
        <taxon>Cystoisospora</taxon>
    </lineage>
</organism>
<protein>
    <submittedName>
        <fullName evidence="2">Uncharacterized protein</fullName>
    </submittedName>
</protein>
<proteinExistence type="predicted"/>
<name>A0A2C6KJP3_9APIC</name>
<feature type="non-terminal residue" evidence="2">
    <location>
        <position position="1"/>
    </location>
</feature>
<dbReference type="EMBL" id="MIGC01005670">
    <property type="protein sequence ID" value="PHJ16705.1"/>
    <property type="molecule type" value="Genomic_DNA"/>
</dbReference>
<comment type="caution">
    <text evidence="2">The sequence shown here is derived from an EMBL/GenBank/DDBJ whole genome shotgun (WGS) entry which is preliminary data.</text>
</comment>
<feature type="chain" id="PRO_5013333466" evidence="1">
    <location>
        <begin position="22"/>
        <end position="39"/>
    </location>
</feature>
<evidence type="ECO:0000313" key="2">
    <source>
        <dbReference type="EMBL" id="PHJ16705.1"/>
    </source>
</evidence>
<accession>A0A2C6KJP3</accession>
<reference evidence="2 3" key="1">
    <citation type="journal article" date="2017" name="Int. J. Parasitol.">
        <title>The genome of the protozoan parasite Cystoisospora suis and a reverse vaccinology approach to identify vaccine candidates.</title>
        <authorList>
            <person name="Palmieri N."/>
            <person name="Shrestha A."/>
            <person name="Ruttkowski B."/>
            <person name="Beck T."/>
            <person name="Vogl C."/>
            <person name="Tomley F."/>
            <person name="Blake D.P."/>
            <person name="Joachim A."/>
        </authorList>
    </citation>
    <scope>NUCLEOTIDE SEQUENCE [LARGE SCALE GENOMIC DNA]</scope>
    <source>
        <strain evidence="2 3">Wien I</strain>
    </source>
</reference>